<dbReference type="EMBL" id="JYDV01000029">
    <property type="protein sequence ID" value="KRZ40136.1"/>
    <property type="molecule type" value="Genomic_DNA"/>
</dbReference>
<keyword evidence="6" id="KW-1185">Reference proteome</keyword>
<organism evidence="2 6">
    <name type="scientific">Trichinella pseudospiralis</name>
    <name type="common">Parasitic roundworm</name>
    <dbReference type="NCBI Taxonomy" id="6337"/>
    <lineage>
        <taxon>Eukaryota</taxon>
        <taxon>Metazoa</taxon>
        <taxon>Ecdysozoa</taxon>
        <taxon>Nematoda</taxon>
        <taxon>Enoplea</taxon>
        <taxon>Dorylaimia</taxon>
        <taxon>Trichinellida</taxon>
        <taxon>Trichinellidae</taxon>
        <taxon>Trichinella</taxon>
    </lineage>
</organism>
<dbReference type="OrthoDB" id="10421696at2759"/>
<evidence type="ECO:0000313" key="3">
    <source>
        <dbReference type="EMBL" id="KRZ40136.1"/>
    </source>
</evidence>
<dbReference type="Proteomes" id="UP000054826">
    <property type="component" value="Unassembled WGS sequence"/>
</dbReference>
<dbReference type="Proteomes" id="UP000054995">
    <property type="component" value="Unassembled WGS sequence"/>
</dbReference>
<evidence type="ECO:0000313" key="2">
    <source>
        <dbReference type="EMBL" id="KRY84525.1"/>
    </source>
</evidence>
<gene>
    <name evidence="1" type="ORF">T4A_9968</name>
    <name evidence="3" type="ORF">T4C_12575</name>
    <name evidence="2" type="ORF">T4D_8011</name>
</gene>
<protein>
    <submittedName>
        <fullName evidence="2">Uncharacterized protein</fullName>
    </submittedName>
</protein>
<evidence type="ECO:0000313" key="5">
    <source>
        <dbReference type="Proteomes" id="UP000054826"/>
    </source>
</evidence>
<evidence type="ECO:0000313" key="1">
    <source>
        <dbReference type="EMBL" id="KRY73770.1"/>
    </source>
</evidence>
<comment type="caution">
    <text evidence="2">The sequence shown here is derived from an EMBL/GenBank/DDBJ whole genome shotgun (WGS) entry which is preliminary data.</text>
</comment>
<sequence length="68" mass="7868">MRIGGFALVSKHYKIVTDQYFRSLSHHQTNAVFTAFNQMQDPSHAWHSPRALILEKKIKTDSEHEACL</sequence>
<dbReference type="EMBL" id="JYDT01000112">
    <property type="protein sequence ID" value="KRY84525.1"/>
    <property type="molecule type" value="Genomic_DNA"/>
</dbReference>
<dbReference type="Proteomes" id="UP000054632">
    <property type="component" value="Unassembled WGS sequence"/>
</dbReference>
<dbReference type="EMBL" id="JYDR01000031">
    <property type="protein sequence ID" value="KRY73770.1"/>
    <property type="molecule type" value="Genomic_DNA"/>
</dbReference>
<reference evidence="4 5" key="1">
    <citation type="submission" date="2015-01" db="EMBL/GenBank/DDBJ databases">
        <title>Evolution of Trichinella species and genotypes.</title>
        <authorList>
            <person name="Korhonen P.K."/>
            <person name="Edoardo P."/>
            <person name="Giuseppe L.R."/>
            <person name="Gasser R.B."/>
        </authorList>
    </citation>
    <scope>NUCLEOTIDE SEQUENCE [LARGE SCALE GENOMIC DNA]</scope>
    <source>
        <strain evidence="1">ISS13</strain>
        <strain evidence="3">ISS176</strain>
        <strain evidence="2">ISS470</strain>
    </source>
</reference>
<evidence type="ECO:0000313" key="4">
    <source>
        <dbReference type="Proteomes" id="UP000054632"/>
    </source>
</evidence>
<evidence type="ECO:0000313" key="6">
    <source>
        <dbReference type="Proteomes" id="UP000054995"/>
    </source>
</evidence>
<name>A0A0V1FEP3_TRIPS</name>
<proteinExistence type="predicted"/>
<dbReference type="AlphaFoldDB" id="A0A0V1FEP3"/>
<accession>A0A0V1FEP3</accession>